<dbReference type="Gene3D" id="3.90.1380.10">
    <property type="entry name" value="Threonine synthase, N-terminal domain"/>
    <property type="match status" value="1"/>
</dbReference>
<dbReference type="PANTHER" id="PTHR42690">
    <property type="entry name" value="THREONINE SYNTHASE FAMILY MEMBER"/>
    <property type="match status" value="1"/>
</dbReference>
<dbReference type="STRING" id="55969.SD72_04300"/>
<evidence type="ECO:0000256" key="1">
    <source>
        <dbReference type="ARBA" id="ARBA00001933"/>
    </source>
</evidence>
<evidence type="ECO:0000256" key="5">
    <source>
        <dbReference type="NCBIfam" id="TIGR00260"/>
    </source>
</evidence>
<evidence type="ECO:0000256" key="3">
    <source>
        <dbReference type="ARBA" id="ARBA00022898"/>
    </source>
</evidence>
<reference evidence="9 10" key="1">
    <citation type="submission" date="2019-06" db="EMBL/GenBank/DDBJ databases">
        <title>Sequencing the genomes of 1000 actinobacteria strains.</title>
        <authorList>
            <person name="Klenk H.-P."/>
        </authorList>
    </citation>
    <scope>NUCLEOTIDE SEQUENCE [LARGE SCALE GENOMIC DNA]</scope>
    <source>
        <strain evidence="9 10">DSM 8803</strain>
    </source>
</reference>
<dbReference type="GO" id="GO:0004795">
    <property type="term" value="F:threonine synthase activity"/>
    <property type="evidence" value="ECO:0007669"/>
    <property type="project" value="UniProtKB-UniRule"/>
</dbReference>
<evidence type="ECO:0000313" key="9">
    <source>
        <dbReference type="EMBL" id="TQL42214.1"/>
    </source>
</evidence>
<keyword evidence="4" id="KW-0456">Lyase</keyword>
<feature type="domain" description="Tryptophan synthase beta chain-like PALP" evidence="7">
    <location>
        <begin position="106"/>
        <end position="334"/>
    </location>
</feature>
<comment type="caution">
    <text evidence="9">The sequence shown here is derived from an EMBL/GenBank/DDBJ whole genome shotgun (WGS) entry which is preliminary data.</text>
</comment>
<dbReference type="GO" id="GO:0009088">
    <property type="term" value="P:threonine biosynthetic process"/>
    <property type="evidence" value="ECO:0007669"/>
    <property type="project" value="UniProtKB-UniRule"/>
</dbReference>
<name>A0A542Y2B1_9MICO</name>
<keyword evidence="10" id="KW-1185">Reference proteome</keyword>
<feature type="domain" description="Threonine synthase N-terminal" evidence="8">
    <location>
        <begin position="2"/>
        <end position="79"/>
    </location>
</feature>
<dbReference type="NCBIfam" id="TIGR00260">
    <property type="entry name" value="thrC"/>
    <property type="match status" value="1"/>
</dbReference>
<evidence type="ECO:0000256" key="2">
    <source>
        <dbReference type="ARBA" id="ARBA00005517"/>
    </source>
</evidence>
<dbReference type="InterPro" id="IPR051166">
    <property type="entry name" value="Threonine_Synthase"/>
</dbReference>
<dbReference type="RefSeq" id="WP_141885703.1">
    <property type="nucleotide sequence ID" value="NZ_BAAAUY010000023.1"/>
</dbReference>
<dbReference type="SUPFAM" id="SSF53686">
    <property type="entry name" value="Tryptophan synthase beta subunit-like PLP-dependent enzymes"/>
    <property type="match status" value="1"/>
</dbReference>
<dbReference type="InterPro" id="IPR004450">
    <property type="entry name" value="Thr_synthase-like"/>
</dbReference>
<evidence type="ECO:0000259" key="7">
    <source>
        <dbReference type="Pfam" id="PF00291"/>
    </source>
</evidence>
<protein>
    <recommendedName>
        <fullName evidence="5">Threonine synthase</fullName>
        <ecNumber evidence="5">4.2.3.1</ecNumber>
    </recommendedName>
</protein>
<comment type="cofactor">
    <cofactor evidence="1 6">
        <name>pyridoxal 5'-phosphate</name>
        <dbReference type="ChEBI" id="CHEBI:597326"/>
    </cofactor>
</comment>
<sequence length="475" mass="51758">MEYISTRGGMSPAPFSATLLEGLATDGGLAVPETMPEITLDRIESWRSLSYAELATEILSFFATDIPGPELAAMCERAYREEAFSPGIVPLTTISDSITLLGLSEGPTLAFKDMAMQFLGQSLEYVLRKTGRTLNIVGATSGDTGSAAEYALRGKEGVSVFMLSPQGRMSDFQRAQMYSLDDANIHNIAVDGVFDDCQNLVKAIAGDLEFKREYSIGAVNSINLGRISAQVVYYFWAWLRASDALTAEERETFKVSVTVPSGNFGNILAGHYAREMGAPIRRLVLAANENNVLDDFFRTGVYAPRASAETYLTSSPSMDISKASNLERFIFDLLGRDPERLNAAWRELEETGKIDLSSELPRFVGEFGIQSGTSTHADRVATIRSVREESGVMIDPHTADGVKVAREHVEAGVPMLVLETAKPEKFPEIVLEATGERLGMPSELAGLLDLPQHVVEMSNDEGALREFVAARALRA</sequence>
<dbReference type="AlphaFoldDB" id="A0A542Y2B1"/>
<feature type="modified residue" description="N6-(pyridoxal phosphate)lysine" evidence="6">
    <location>
        <position position="112"/>
    </location>
</feature>
<dbReference type="OrthoDB" id="9778118at2"/>
<dbReference type="Gene3D" id="3.40.50.1100">
    <property type="match status" value="2"/>
</dbReference>
<keyword evidence="3 6" id="KW-0663">Pyridoxal phosphate</keyword>
<dbReference type="InterPro" id="IPR001926">
    <property type="entry name" value="TrpB-like_PALP"/>
</dbReference>
<dbReference type="InterPro" id="IPR029144">
    <property type="entry name" value="Thr_synth_N"/>
</dbReference>
<dbReference type="PANTHER" id="PTHR42690:SF1">
    <property type="entry name" value="THREONINE SYNTHASE-LIKE 2"/>
    <property type="match status" value="1"/>
</dbReference>
<dbReference type="Proteomes" id="UP000319094">
    <property type="component" value="Unassembled WGS sequence"/>
</dbReference>
<comment type="similarity">
    <text evidence="2">Belongs to the threonine synthase family.</text>
</comment>
<evidence type="ECO:0000313" key="10">
    <source>
        <dbReference type="Proteomes" id="UP000319094"/>
    </source>
</evidence>
<proteinExistence type="inferred from homology"/>
<dbReference type="Pfam" id="PF14821">
    <property type="entry name" value="Thr_synth_N"/>
    <property type="match status" value="1"/>
</dbReference>
<dbReference type="EC" id="4.2.3.1" evidence="5"/>
<gene>
    <name evidence="9" type="ORF">FB468_0196</name>
</gene>
<dbReference type="EMBL" id="VFON01000001">
    <property type="protein sequence ID" value="TQL42214.1"/>
    <property type="molecule type" value="Genomic_DNA"/>
</dbReference>
<organism evidence="9 10">
    <name type="scientific">Leucobacter komagatae</name>
    <dbReference type="NCBI Taxonomy" id="55969"/>
    <lineage>
        <taxon>Bacteria</taxon>
        <taxon>Bacillati</taxon>
        <taxon>Actinomycetota</taxon>
        <taxon>Actinomycetes</taxon>
        <taxon>Micrococcales</taxon>
        <taxon>Microbacteriaceae</taxon>
        <taxon>Leucobacter</taxon>
    </lineage>
</organism>
<dbReference type="InterPro" id="IPR036052">
    <property type="entry name" value="TrpB-like_PALP_sf"/>
</dbReference>
<accession>A0A542Y2B1</accession>
<evidence type="ECO:0000256" key="6">
    <source>
        <dbReference type="PIRSR" id="PIRSR604450-51"/>
    </source>
</evidence>
<evidence type="ECO:0000256" key="4">
    <source>
        <dbReference type="ARBA" id="ARBA00023239"/>
    </source>
</evidence>
<dbReference type="InterPro" id="IPR037158">
    <property type="entry name" value="Thr_synth_N_sf"/>
</dbReference>
<evidence type="ECO:0000259" key="8">
    <source>
        <dbReference type="Pfam" id="PF14821"/>
    </source>
</evidence>
<dbReference type="Pfam" id="PF24857">
    <property type="entry name" value="THR4_C"/>
    <property type="match status" value="1"/>
</dbReference>
<dbReference type="Pfam" id="PF00291">
    <property type="entry name" value="PALP"/>
    <property type="match status" value="1"/>
</dbReference>
<dbReference type="CDD" id="cd01560">
    <property type="entry name" value="Thr-synth_2"/>
    <property type="match status" value="1"/>
</dbReference>